<dbReference type="EMBL" id="BGPR01017913">
    <property type="protein sequence ID" value="GBN77681.1"/>
    <property type="molecule type" value="Genomic_DNA"/>
</dbReference>
<evidence type="ECO:0000313" key="1">
    <source>
        <dbReference type="EMBL" id="GBN77681.1"/>
    </source>
</evidence>
<keyword evidence="2" id="KW-1185">Reference proteome</keyword>
<name>A0A4Y2RPV0_ARAVE</name>
<evidence type="ECO:0000313" key="2">
    <source>
        <dbReference type="Proteomes" id="UP000499080"/>
    </source>
</evidence>
<accession>A0A4Y2RPV0</accession>
<dbReference type="AlphaFoldDB" id="A0A4Y2RPV0"/>
<proteinExistence type="predicted"/>
<dbReference type="Proteomes" id="UP000499080">
    <property type="component" value="Unassembled WGS sequence"/>
</dbReference>
<gene>
    <name evidence="1" type="ORF">AVEN_271634_1</name>
</gene>
<protein>
    <submittedName>
        <fullName evidence="1">Uncharacterized protein</fullName>
    </submittedName>
</protein>
<organism evidence="1 2">
    <name type="scientific">Araneus ventricosus</name>
    <name type="common">Orbweaver spider</name>
    <name type="synonym">Epeira ventricosa</name>
    <dbReference type="NCBI Taxonomy" id="182803"/>
    <lineage>
        <taxon>Eukaryota</taxon>
        <taxon>Metazoa</taxon>
        <taxon>Ecdysozoa</taxon>
        <taxon>Arthropoda</taxon>
        <taxon>Chelicerata</taxon>
        <taxon>Arachnida</taxon>
        <taxon>Araneae</taxon>
        <taxon>Araneomorphae</taxon>
        <taxon>Entelegynae</taxon>
        <taxon>Araneoidea</taxon>
        <taxon>Araneidae</taxon>
        <taxon>Araneus</taxon>
    </lineage>
</organism>
<comment type="caution">
    <text evidence="1">The sequence shown here is derived from an EMBL/GenBank/DDBJ whole genome shotgun (WGS) entry which is preliminary data.</text>
</comment>
<sequence length="109" mass="12032">MEVLFKTEQITFAKSYMLQKVLDISTRSSYMGFSVVPHGISNVLENLGMCRISPAATEMQVNASSTETIGVLNTMSSFDSSRRSPGMLGPVMLQATEPNHHDVSILFRM</sequence>
<reference evidence="1 2" key="1">
    <citation type="journal article" date="2019" name="Sci. Rep.">
        <title>Orb-weaving spider Araneus ventricosus genome elucidates the spidroin gene catalogue.</title>
        <authorList>
            <person name="Kono N."/>
            <person name="Nakamura H."/>
            <person name="Ohtoshi R."/>
            <person name="Moran D.A.P."/>
            <person name="Shinohara A."/>
            <person name="Yoshida Y."/>
            <person name="Fujiwara M."/>
            <person name="Mori M."/>
            <person name="Tomita M."/>
            <person name="Arakawa K."/>
        </authorList>
    </citation>
    <scope>NUCLEOTIDE SEQUENCE [LARGE SCALE GENOMIC DNA]</scope>
</reference>